<keyword evidence="1" id="KW-1133">Transmembrane helix</keyword>
<organism evidence="3 4">
    <name type="scientific">Phytohabitans houttuyneae</name>
    <dbReference type="NCBI Taxonomy" id="1076126"/>
    <lineage>
        <taxon>Bacteria</taxon>
        <taxon>Bacillati</taxon>
        <taxon>Actinomycetota</taxon>
        <taxon>Actinomycetes</taxon>
        <taxon>Micromonosporales</taxon>
        <taxon>Micromonosporaceae</taxon>
    </lineage>
</organism>
<reference evidence="3 4" key="1">
    <citation type="submission" date="2020-03" db="EMBL/GenBank/DDBJ databases">
        <title>Whole genome shotgun sequence of Phytohabitans houttuyneae NBRC 108639.</title>
        <authorList>
            <person name="Komaki H."/>
            <person name="Tamura T."/>
        </authorList>
    </citation>
    <scope>NUCLEOTIDE SEQUENCE [LARGE SCALE GENOMIC DNA]</scope>
    <source>
        <strain evidence="3 4">NBRC 108639</strain>
    </source>
</reference>
<accession>A0A6V8JU61</accession>
<evidence type="ECO:0000313" key="3">
    <source>
        <dbReference type="EMBL" id="GFJ76113.1"/>
    </source>
</evidence>
<name>A0A6V8JU61_9ACTN</name>
<reference evidence="3 4" key="2">
    <citation type="submission" date="2020-03" db="EMBL/GenBank/DDBJ databases">
        <authorList>
            <person name="Ichikawa N."/>
            <person name="Kimura A."/>
            <person name="Kitahashi Y."/>
            <person name="Uohara A."/>
        </authorList>
    </citation>
    <scope>NUCLEOTIDE SEQUENCE [LARGE SCALE GENOMIC DNA]</scope>
    <source>
        <strain evidence="3 4">NBRC 108639</strain>
    </source>
</reference>
<keyword evidence="4" id="KW-1185">Reference proteome</keyword>
<comment type="caution">
    <text evidence="3">The sequence shown here is derived from an EMBL/GenBank/DDBJ whole genome shotgun (WGS) entry which is preliminary data.</text>
</comment>
<dbReference type="RefSeq" id="WP_173052831.1">
    <property type="nucleotide sequence ID" value="NZ_BAABGO010000003.1"/>
</dbReference>
<feature type="domain" description="DUF1707" evidence="2">
    <location>
        <begin position="13"/>
        <end position="65"/>
    </location>
</feature>
<sequence>MSLQDLPSDRLVLRIGTPERQAAREALADHLRKERLDKEEFARRLEACERAVDQGELLRVFADLPAPHPALPLPGQPPHAPPDSDLWEWACVLAILFGVPVAVVLGFTEDAWWTLAVPVGFCVLMVSTVALIARFRRV</sequence>
<evidence type="ECO:0000313" key="4">
    <source>
        <dbReference type="Proteomes" id="UP000482800"/>
    </source>
</evidence>
<evidence type="ECO:0000256" key="1">
    <source>
        <dbReference type="SAM" id="Phobius"/>
    </source>
</evidence>
<protein>
    <recommendedName>
        <fullName evidence="2">DUF1707 domain-containing protein</fullName>
    </recommendedName>
</protein>
<feature type="transmembrane region" description="Helical" evidence="1">
    <location>
        <begin position="86"/>
        <end position="105"/>
    </location>
</feature>
<dbReference type="AlphaFoldDB" id="A0A6V8JU61"/>
<keyword evidence="1" id="KW-0472">Membrane</keyword>
<keyword evidence="1" id="KW-0812">Transmembrane</keyword>
<dbReference type="EMBL" id="BLPF01000001">
    <property type="protein sequence ID" value="GFJ76113.1"/>
    <property type="molecule type" value="Genomic_DNA"/>
</dbReference>
<feature type="transmembrane region" description="Helical" evidence="1">
    <location>
        <begin position="111"/>
        <end position="133"/>
    </location>
</feature>
<proteinExistence type="predicted"/>
<evidence type="ECO:0000259" key="2">
    <source>
        <dbReference type="Pfam" id="PF08044"/>
    </source>
</evidence>
<dbReference type="Proteomes" id="UP000482800">
    <property type="component" value="Unassembled WGS sequence"/>
</dbReference>
<gene>
    <name evidence="3" type="ORF">Phou_002930</name>
</gene>
<dbReference type="InterPro" id="IPR012551">
    <property type="entry name" value="DUF1707_SHOCT-like"/>
</dbReference>
<dbReference type="Pfam" id="PF08044">
    <property type="entry name" value="DUF1707"/>
    <property type="match status" value="1"/>
</dbReference>